<evidence type="ECO:0000313" key="2">
    <source>
        <dbReference type="EMBL" id="RMI43163.1"/>
    </source>
</evidence>
<keyword evidence="2" id="KW-0548">Nucleotidyltransferase</keyword>
<dbReference type="RefSeq" id="WP_122195394.1">
    <property type="nucleotide sequence ID" value="NZ_JBHSKC010000013.1"/>
</dbReference>
<dbReference type="Proteomes" id="UP000282674">
    <property type="component" value="Unassembled WGS sequence"/>
</dbReference>
<gene>
    <name evidence="2" type="ORF">EBO15_17150</name>
</gene>
<protein>
    <submittedName>
        <fullName evidence="2">Glucose-1-phosphate thymidylyltransferase</fullName>
        <ecNumber evidence="2">2.7.7.24</ecNumber>
    </submittedName>
</protein>
<dbReference type="EMBL" id="RFFG01000027">
    <property type="protein sequence ID" value="RMI43163.1"/>
    <property type="molecule type" value="Genomic_DNA"/>
</dbReference>
<comment type="caution">
    <text evidence="2">The sequence shown here is derived from an EMBL/GenBank/DDBJ whole genome shotgun (WGS) entry which is preliminary data.</text>
</comment>
<proteinExistence type="predicted"/>
<name>A0A3M2M2Y3_9ACTN</name>
<dbReference type="InterPro" id="IPR005835">
    <property type="entry name" value="NTP_transferase_dom"/>
</dbReference>
<dbReference type="OrthoDB" id="9801810at2"/>
<keyword evidence="3" id="KW-1185">Reference proteome</keyword>
<organism evidence="2 3">
    <name type="scientific">Actinomadura harenae</name>
    <dbReference type="NCBI Taxonomy" id="2483351"/>
    <lineage>
        <taxon>Bacteria</taxon>
        <taxon>Bacillati</taxon>
        <taxon>Actinomycetota</taxon>
        <taxon>Actinomycetes</taxon>
        <taxon>Streptosporangiales</taxon>
        <taxon>Thermomonosporaceae</taxon>
        <taxon>Actinomadura</taxon>
    </lineage>
</organism>
<evidence type="ECO:0000313" key="3">
    <source>
        <dbReference type="Proteomes" id="UP000282674"/>
    </source>
</evidence>
<dbReference type="InterPro" id="IPR029044">
    <property type="entry name" value="Nucleotide-diphossugar_trans"/>
</dbReference>
<dbReference type="Gene3D" id="3.90.550.10">
    <property type="entry name" value="Spore Coat Polysaccharide Biosynthesis Protein SpsA, Chain A"/>
    <property type="match status" value="1"/>
</dbReference>
<dbReference type="EC" id="2.7.7.24" evidence="2"/>
<dbReference type="InterPro" id="IPR005908">
    <property type="entry name" value="G1P_thy_trans_l"/>
</dbReference>
<keyword evidence="2" id="KW-0808">Transferase</keyword>
<evidence type="ECO:0000259" key="1">
    <source>
        <dbReference type="Pfam" id="PF00483"/>
    </source>
</evidence>
<feature type="domain" description="Nucleotidyl transferase" evidence="1">
    <location>
        <begin position="2"/>
        <end position="235"/>
    </location>
</feature>
<dbReference type="NCBIfam" id="TIGR01208">
    <property type="entry name" value="rmlA_long"/>
    <property type="match status" value="1"/>
</dbReference>
<accession>A0A3M2M2Y3</accession>
<dbReference type="AlphaFoldDB" id="A0A3M2M2Y3"/>
<dbReference type="PANTHER" id="PTHR42883:SF2">
    <property type="entry name" value="THYMIDYLYLTRANSFERASE"/>
    <property type="match status" value="1"/>
</dbReference>
<dbReference type="CDD" id="cd04189">
    <property type="entry name" value="G1P_TT_long"/>
    <property type="match status" value="1"/>
</dbReference>
<dbReference type="SUPFAM" id="SSF53448">
    <property type="entry name" value="Nucleotide-diphospho-sugar transferases"/>
    <property type="match status" value="1"/>
</dbReference>
<dbReference type="GO" id="GO:0008879">
    <property type="term" value="F:glucose-1-phosphate thymidylyltransferase activity"/>
    <property type="evidence" value="ECO:0007669"/>
    <property type="project" value="UniProtKB-EC"/>
</dbReference>
<reference evidence="2 3" key="1">
    <citation type="submission" date="2018-10" db="EMBL/GenBank/DDBJ databases">
        <title>Isolation from soil.</title>
        <authorList>
            <person name="Hu J."/>
        </authorList>
    </citation>
    <scope>NUCLEOTIDE SEQUENCE [LARGE SCALE GENOMIC DNA]</scope>
    <source>
        <strain evidence="2 3">NEAU-Ht49</strain>
    </source>
</reference>
<dbReference type="Gene3D" id="2.160.10.10">
    <property type="entry name" value="Hexapeptide repeat proteins"/>
    <property type="match status" value="1"/>
</dbReference>
<sequence length="354" mass="37366">MKALVLSGGTGTRLRPFTYSMAKQLLPVANKPVLRHCLEAVRGAGITEVGVVVGDHHDQIRDAFGDGSGDGVRITYIEQPWPAGLAHAVLLARDFLGDDDFMMYLGDNIVAGGLTAAASDFGAHRPEVKLLVSKVDDPSRYGIAEFDASGRVFGLAEKPAEPRGDFAIMGIYFFTPAIHEAIARIRPSARGELEITDAIGEVMLAGGVVTAEEHTGYWRDAGTVDDLLDCNRFVLSGMRGETLGERDRHSVLRGEVLVEPGAKIIRSEVHGPAIVGADSVVEDSQIGPGTAIGRGCLLSGVQVEGSVLLDGAAVRGACGIRDSLIGRHAEVIGGRGRSGTRLRIGDHAFVELAA</sequence>
<dbReference type="PANTHER" id="PTHR42883">
    <property type="entry name" value="GLUCOSE-1-PHOSPHATE THYMIDYLTRANSFERASE"/>
    <property type="match status" value="1"/>
</dbReference>
<dbReference type="Pfam" id="PF00483">
    <property type="entry name" value="NTP_transferase"/>
    <property type="match status" value="1"/>
</dbReference>